<dbReference type="PRINTS" id="PR00092">
    <property type="entry name" value="TYROSINASE"/>
</dbReference>
<protein>
    <recommendedName>
        <fullName evidence="6 7">Tyrosinase copper-binding domain-containing protein</fullName>
    </recommendedName>
</protein>
<dbReference type="PROSITE" id="PS00498">
    <property type="entry name" value="TYROSINASE_2"/>
    <property type="match status" value="1"/>
</dbReference>
<feature type="domain" description="Tyrosinase copper-binding" evidence="6">
    <location>
        <begin position="126"/>
        <end position="143"/>
    </location>
</feature>
<dbReference type="InterPro" id="IPR050316">
    <property type="entry name" value="Tyrosinase/Hemocyanin"/>
</dbReference>
<feature type="chain" id="PRO_5040384404" description="Tyrosinase copper-binding domain-containing protein" evidence="5">
    <location>
        <begin position="21"/>
        <end position="614"/>
    </location>
</feature>
<dbReference type="PANTHER" id="PTHR11474:SF32">
    <property type="entry name" value="TYROSINASE"/>
    <property type="match status" value="1"/>
</dbReference>
<dbReference type="EMBL" id="JAFIMR010000033">
    <property type="protein sequence ID" value="KAI1859769.1"/>
    <property type="molecule type" value="Genomic_DNA"/>
</dbReference>
<evidence type="ECO:0000256" key="3">
    <source>
        <dbReference type="ARBA" id="ARBA00023002"/>
    </source>
</evidence>
<evidence type="ECO:0000256" key="2">
    <source>
        <dbReference type="ARBA" id="ARBA00022723"/>
    </source>
</evidence>
<dbReference type="GO" id="GO:0004497">
    <property type="term" value="F:monooxygenase activity"/>
    <property type="evidence" value="ECO:0007669"/>
    <property type="project" value="UniProtKB-KW"/>
</dbReference>
<evidence type="ECO:0000256" key="4">
    <source>
        <dbReference type="ARBA" id="ARBA00023033"/>
    </source>
</evidence>
<keyword evidence="5" id="KW-0732">Signal</keyword>
<keyword evidence="9" id="KW-1185">Reference proteome</keyword>
<evidence type="ECO:0000313" key="9">
    <source>
        <dbReference type="Proteomes" id="UP000829685"/>
    </source>
</evidence>
<evidence type="ECO:0000259" key="7">
    <source>
        <dbReference type="PROSITE" id="PS00498"/>
    </source>
</evidence>
<dbReference type="PROSITE" id="PS00497">
    <property type="entry name" value="TYROSINASE_1"/>
    <property type="match status" value="1"/>
</dbReference>
<evidence type="ECO:0000256" key="5">
    <source>
        <dbReference type="SAM" id="SignalP"/>
    </source>
</evidence>
<feature type="signal peptide" evidence="5">
    <location>
        <begin position="1"/>
        <end position="20"/>
    </location>
</feature>
<accession>A0A9Q0AIK5</accession>
<dbReference type="SUPFAM" id="SSF48056">
    <property type="entry name" value="Di-copper centre-containing domain"/>
    <property type="match status" value="1"/>
</dbReference>
<gene>
    <name evidence="8" type="ORF">JX265_010218</name>
</gene>
<keyword evidence="2" id="KW-0479">Metal-binding</keyword>
<dbReference type="Proteomes" id="UP000829685">
    <property type="component" value="Unassembled WGS sequence"/>
</dbReference>
<evidence type="ECO:0000256" key="1">
    <source>
        <dbReference type="ARBA" id="ARBA00001973"/>
    </source>
</evidence>
<dbReference type="InterPro" id="IPR002227">
    <property type="entry name" value="Tyrosinase_Cu-bd"/>
</dbReference>
<sequence>MLWPKILVFTCLVLLQSGSAVSLGGRGYDYGRDLEPTLLRREDDQNSLVQPIPYNDTIPLRLEIRDLKNHNETWTLYILAMSWMQWMNQSDPLSWYSVTGIHGAPFADYGGVKAVPGNKANGYCTHVSNLFPTWHRPYLALYEQTIYKFVQMIASWFPPDRREAYQKAAATFRIPYWDWALKPAPGESVWPMFLGGMVNIEIDGPNGVQNISNPLYSYTFKPLNSSDFDQFPFMYWNETKRRPQPQQSANATSDNGWVAQALDSHLSSIQQRLYTLFSNYKDYATWSNEAWITDVNNASTDSIESLHDTIHLACGGNYGHMAIIAYSSFDPVFFLHHANLDRLFAMWQVVHNDSYVESMKAILPTRTIYIGDVQDARSDLTPFYRNETSFWNSDQVRDHKVFGYSYADAASGNRSEVIATINKLYTDFSPATMNLSATRRPLSREMSWKASSSGSLPVELIMNDGQYQEWIANIRVNKHTLNASFNIYLFLGEIPESPSEWDFASNMAGTLGIFAGPQHHAGAGQQKVSGTVPLTSALMGIVASGGLASLDPRHTDPFLRQNLGFRIKHNNGSMVAPTDADGLSISIVSSSVKSAANEHELARWCDVTSHFDLY</sequence>
<name>A0A9Q0AIK5_9PEZI</name>
<evidence type="ECO:0000313" key="8">
    <source>
        <dbReference type="EMBL" id="KAI1859769.1"/>
    </source>
</evidence>
<comment type="cofactor">
    <cofactor evidence="1">
        <name>Cu(2+)</name>
        <dbReference type="ChEBI" id="CHEBI:29036"/>
    </cofactor>
</comment>
<proteinExistence type="predicted"/>
<comment type="caution">
    <text evidence="8">The sequence shown here is derived from an EMBL/GenBank/DDBJ whole genome shotgun (WGS) entry which is preliminary data.</text>
</comment>
<dbReference type="AlphaFoldDB" id="A0A9Q0AIK5"/>
<dbReference type="Gene3D" id="1.10.1280.10">
    <property type="entry name" value="Di-copper center containing domain from catechol oxidase"/>
    <property type="match status" value="1"/>
</dbReference>
<reference evidence="8" key="1">
    <citation type="submission" date="2021-03" db="EMBL/GenBank/DDBJ databases">
        <title>Revisited historic fungal species revealed as producer of novel bioactive compounds through whole genome sequencing and comparative genomics.</title>
        <authorList>
            <person name="Vignolle G.A."/>
            <person name="Hochenegger N."/>
            <person name="Mach R.L."/>
            <person name="Mach-Aigner A.R."/>
            <person name="Javad Rahimi M."/>
            <person name="Salim K.A."/>
            <person name="Chan C.M."/>
            <person name="Lim L.B.L."/>
            <person name="Cai F."/>
            <person name="Druzhinina I.S."/>
            <person name="U'Ren J.M."/>
            <person name="Derntl C."/>
        </authorList>
    </citation>
    <scope>NUCLEOTIDE SEQUENCE</scope>
    <source>
        <strain evidence="8">TUCIM 5799</strain>
    </source>
</reference>
<dbReference type="Gene3D" id="2.60.310.20">
    <property type="match status" value="1"/>
</dbReference>
<keyword evidence="4" id="KW-0503">Monooxygenase</keyword>
<dbReference type="Pfam" id="PF18132">
    <property type="entry name" value="Tyrosinase_C"/>
    <property type="match status" value="1"/>
</dbReference>
<dbReference type="GO" id="GO:0046872">
    <property type="term" value="F:metal ion binding"/>
    <property type="evidence" value="ECO:0007669"/>
    <property type="project" value="UniProtKB-KW"/>
</dbReference>
<dbReference type="InterPro" id="IPR041640">
    <property type="entry name" value="Tyrosinase_C"/>
</dbReference>
<organism evidence="8 9">
    <name type="scientific">Neoarthrinium moseri</name>
    <dbReference type="NCBI Taxonomy" id="1658444"/>
    <lineage>
        <taxon>Eukaryota</taxon>
        <taxon>Fungi</taxon>
        <taxon>Dikarya</taxon>
        <taxon>Ascomycota</taxon>
        <taxon>Pezizomycotina</taxon>
        <taxon>Sordariomycetes</taxon>
        <taxon>Xylariomycetidae</taxon>
        <taxon>Amphisphaeriales</taxon>
        <taxon>Apiosporaceae</taxon>
        <taxon>Neoarthrinium</taxon>
    </lineage>
</organism>
<dbReference type="Pfam" id="PF00264">
    <property type="entry name" value="Tyrosinase"/>
    <property type="match status" value="1"/>
</dbReference>
<evidence type="ECO:0000259" key="6">
    <source>
        <dbReference type="PROSITE" id="PS00497"/>
    </source>
</evidence>
<dbReference type="PANTHER" id="PTHR11474">
    <property type="entry name" value="TYROSINASE FAMILY MEMBER"/>
    <property type="match status" value="1"/>
</dbReference>
<dbReference type="InterPro" id="IPR008922">
    <property type="entry name" value="Di-copper_centre_dom_sf"/>
</dbReference>
<feature type="domain" description="Tyrosinase copper-binding" evidence="7">
    <location>
        <begin position="330"/>
        <end position="341"/>
    </location>
</feature>
<keyword evidence="3" id="KW-0560">Oxidoreductase</keyword>